<reference evidence="1 2" key="1">
    <citation type="submission" date="2023-10" db="EMBL/GenBank/DDBJ databases">
        <title>Draft Genome Sequence of Candida saopaulonensis from a very Premature Infant with Sepsis.</title>
        <authorList>
            <person name="Ning Y."/>
            <person name="Dai R."/>
            <person name="Xiao M."/>
            <person name="Xu Y."/>
            <person name="Yan Q."/>
            <person name="Zhang L."/>
        </authorList>
    </citation>
    <scope>NUCLEOTIDE SEQUENCE [LARGE SCALE GENOMIC DNA]</scope>
    <source>
        <strain evidence="1 2">19XY460</strain>
    </source>
</reference>
<evidence type="ECO:0000313" key="1">
    <source>
        <dbReference type="EMBL" id="WPK23261.1"/>
    </source>
</evidence>
<evidence type="ECO:0000313" key="2">
    <source>
        <dbReference type="Proteomes" id="UP001338582"/>
    </source>
</evidence>
<evidence type="ECO:0008006" key="3">
    <source>
        <dbReference type="Google" id="ProtNLM"/>
    </source>
</evidence>
<accession>A0AAX4H3X7</accession>
<dbReference type="RefSeq" id="XP_062875648.1">
    <property type="nucleotide sequence ID" value="XM_063019578.1"/>
</dbReference>
<dbReference type="SUPFAM" id="SSF53474">
    <property type="entry name" value="alpha/beta-Hydrolases"/>
    <property type="match status" value="1"/>
</dbReference>
<keyword evidence="2" id="KW-1185">Reference proteome</keyword>
<dbReference type="KEGG" id="asau:88171565"/>
<dbReference type="Proteomes" id="UP001338582">
    <property type="component" value="Chromosome 1"/>
</dbReference>
<dbReference type="PANTHER" id="PTHR22946:SF0">
    <property type="entry name" value="DIENELACTONE HYDROLASE DOMAIN-CONTAINING PROTEIN"/>
    <property type="match status" value="1"/>
</dbReference>
<dbReference type="AlphaFoldDB" id="A0AAX4H3X7"/>
<dbReference type="InterPro" id="IPR050261">
    <property type="entry name" value="FrsA_esterase"/>
</dbReference>
<dbReference type="Gene3D" id="3.40.50.1820">
    <property type="entry name" value="alpha/beta hydrolase"/>
    <property type="match status" value="1"/>
</dbReference>
<sequence>MNIYFSPPRQSYPTFHISLSMLKLEYSNTISKKEFFIGSIKVYVYNADILPAYVELFKQEHKCLNIPVNVLYLVHHRQGDYSYTEAVAERVVAEYSKDAKVPMIAVTFDIANHGERKVSELANEDWRSGNETHALDMISCIDLTIHDLKLIMDFLPGYLDLDAHVNASLKEENVGLKFHNILAGYSIGGHVVIRFASRYPELVSAINPNVGCSDLTSLLYNRLKRSKNFDKKFFYSTYGELELDATERKRYPEALHKYLSQEDMQIFERFPVNQVLMYATFYDDDPLVPPRISKLWVDTCLNSNTDSAVYYEKGRIHDITLEMVDGFISWLRAKADLI</sequence>
<organism evidence="1 2">
    <name type="scientific">Australozyma saopauloensis</name>
    <dbReference type="NCBI Taxonomy" id="291208"/>
    <lineage>
        <taxon>Eukaryota</taxon>
        <taxon>Fungi</taxon>
        <taxon>Dikarya</taxon>
        <taxon>Ascomycota</taxon>
        <taxon>Saccharomycotina</taxon>
        <taxon>Pichiomycetes</taxon>
        <taxon>Metschnikowiaceae</taxon>
        <taxon>Australozyma</taxon>
    </lineage>
</organism>
<dbReference type="GeneID" id="88171565"/>
<dbReference type="InterPro" id="IPR029058">
    <property type="entry name" value="AB_hydrolase_fold"/>
</dbReference>
<dbReference type="EMBL" id="CP138894">
    <property type="protein sequence ID" value="WPK23261.1"/>
    <property type="molecule type" value="Genomic_DNA"/>
</dbReference>
<gene>
    <name evidence="1" type="ORF">PUMCH_000496</name>
</gene>
<proteinExistence type="predicted"/>
<name>A0AAX4H3X7_9ASCO</name>
<dbReference type="PANTHER" id="PTHR22946">
    <property type="entry name" value="DIENELACTONE HYDROLASE DOMAIN-CONTAINING PROTEIN-RELATED"/>
    <property type="match status" value="1"/>
</dbReference>
<protein>
    <recommendedName>
        <fullName evidence="3">AB hydrolase-1 domain-containing protein</fullName>
    </recommendedName>
</protein>